<dbReference type="EMBL" id="JABBWD010000097">
    <property type="protein sequence ID" value="KAG1766345.1"/>
    <property type="molecule type" value="Genomic_DNA"/>
</dbReference>
<feature type="signal peptide" evidence="1">
    <location>
        <begin position="1"/>
        <end position="22"/>
    </location>
</feature>
<evidence type="ECO:0000313" key="2">
    <source>
        <dbReference type="EMBL" id="KAG1766345.1"/>
    </source>
</evidence>
<dbReference type="OrthoDB" id="10390448at2759"/>
<proteinExistence type="predicted"/>
<gene>
    <name evidence="2" type="ORF">EV702DRAFT_1150580</name>
</gene>
<sequence>MRFSIVLAAVAALIFSTDNVSAGCPFLCIRHSDCDSGVVVLFNVHDQDPGRRLRQLVGHATCECIVLEATYPWKASLYG</sequence>
<reference evidence="2" key="1">
    <citation type="journal article" date="2020" name="New Phytol.">
        <title>Comparative genomics reveals dynamic genome evolution in host specialist ectomycorrhizal fungi.</title>
        <authorList>
            <person name="Lofgren L.A."/>
            <person name="Nguyen N.H."/>
            <person name="Vilgalys R."/>
            <person name="Ruytinx J."/>
            <person name="Liao H.L."/>
            <person name="Branco S."/>
            <person name="Kuo A."/>
            <person name="LaButti K."/>
            <person name="Lipzen A."/>
            <person name="Andreopoulos W."/>
            <person name="Pangilinan J."/>
            <person name="Riley R."/>
            <person name="Hundley H."/>
            <person name="Na H."/>
            <person name="Barry K."/>
            <person name="Grigoriev I.V."/>
            <person name="Stajich J.E."/>
            <person name="Kennedy P.G."/>
        </authorList>
    </citation>
    <scope>NUCLEOTIDE SEQUENCE</scope>
    <source>
        <strain evidence="2">DOB743</strain>
    </source>
</reference>
<accession>A0A9P6ZHC2</accession>
<keyword evidence="1" id="KW-0732">Signal</keyword>
<dbReference type="Proteomes" id="UP000714275">
    <property type="component" value="Unassembled WGS sequence"/>
</dbReference>
<evidence type="ECO:0000256" key="1">
    <source>
        <dbReference type="SAM" id="SignalP"/>
    </source>
</evidence>
<feature type="chain" id="PRO_5040179660" evidence="1">
    <location>
        <begin position="23"/>
        <end position="79"/>
    </location>
</feature>
<organism evidence="2 3">
    <name type="scientific">Suillus placidus</name>
    <dbReference type="NCBI Taxonomy" id="48579"/>
    <lineage>
        <taxon>Eukaryota</taxon>
        <taxon>Fungi</taxon>
        <taxon>Dikarya</taxon>
        <taxon>Basidiomycota</taxon>
        <taxon>Agaricomycotina</taxon>
        <taxon>Agaricomycetes</taxon>
        <taxon>Agaricomycetidae</taxon>
        <taxon>Boletales</taxon>
        <taxon>Suillineae</taxon>
        <taxon>Suillaceae</taxon>
        <taxon>Suillus</taxon>
    </lineage>
</organism>
<protein>
    <submittedName>
        <fullName evidence="2">Uncharacterized protein</fullName>
    </submittedName>
</protein>
<comment type="caution">
    <text evidence="2">The sequence shown here is derived from an EMBL/GenBank/DDBJ whole genome shotgun (WGS) entry which is preliminary data.</text>
</comment>
<evidence type="ECO:0000313" key="3">
    <source>
        <dbReference type="Proteomes" id="UP000714275"/>
    </source>
</evidence>
<dbReference type="AlphaFoldDB" id="A0A9P6ZHC2"/>
<keyword evidence="3" id="KW-1185">Reference proteome</keyword>
<name>A0A9P6ZHC2_9AGAM</name>